<comment type="caution">
    <text evidence="1">The sequence shown here is derived from an EMBL/GenBank/DDBJ whole genome shotgun (WGS) entry which is preliminary data.</text>
</comment>
<evidence type="ECO:0000313" key="2">
    <source>
        <dbReference type="Proteomes" id="UP000242502"/>
    </source>
</evidence>
<dbReference type="SUPFAM" id="SSF52540">
    <property type="entry name" value="P-loop containing nucleoside triphosphate hydrolases"/>
    <property type="match status" value="1"/>
</dbReference>
<evidence type="ECO:0000313" key="1">
    <source>
        <dbReference type="EMBL" id="ODS24194.1"/>
    </source>
</evidence>
<organism evidence="1 2">
    <name type="scientific">Candidatus Endobugula sertula</name>
    <name type="common">Bugula neritina bacterial symbiont</name>
    <dbReference type="NCBI Taxonomy" id="62101"/>
    <lineage>
        <taxon>Bacteria</taxon>
        <taxon>Pseudomonadati</taxon>
        <taxon>Pseudomonadota</taxon>
        <taxon>Gammaproteobacteria</taxon>
        <taxon>Cellvibrionales</taxon>
        <taxon>Cellvibrionaceae</taxon>
        <taxon>Candidatus Endobugula</taxon>
    </lineage>
</organism>
<evidence type="ECO:0008006" key="3">
    <source>
        <dbReference type="Google" id="ProtNLM"/>
    </source>
</evidence>
<sequence length="305" mass="34559">MINSTLEFLTEAKLNTPDFNENTEFLLPEFLAKRLITLIYADGGNGKSWLGFSLAKYCASIGQNLIYLDFDNPLSVLKERNINNLLVSQYNNLHYIQRSKCELQPQELLAQLSSQAVSKAYENCVFVIDSLRNFANINHDGQAMETMTQLMNLREAGATIIILHHSNKDGKNYQGSNNIRNSIDNMYQLQKLDSDDGELRLHLSVKKERASINDKAFAIDADTLRLNEIDVAKATMSNEQEEFVQEVRAAIEDEQDINKTALLEAVGRKKDDKTARSWLDKFDGIYWQSKKSGGVYTYQLKGAAL</sequence>
<accession>A0A1D2QRM7</accession>
<reference evidence="1 2" key="1">
    <citation type="journal article" date="2016" name="Appl. Environ. Microbiol.">
        <title>Lack of Overt Genome Reduction in the Bryostatin-Producing Bryozoan Symbiont "Candidatus Endobugula sertula".</title>
        <authorList>
            <person name="Miller I.J."/>
            <person name="Vanee N."/>
            <person name="Fong S.S."/>
            <person name="Lim-Fong G.E."/>
            <person name="Kwan J.C."/>
        </authorList>
    </citation>
    <scope>NUCLEOTIDE SEQUENCE [LARGE SCALE GENOMIC DNA]</scope>
    <source>
        <strain evidence="1">AB1-4</strain>
    </source>
</reference>
<protein>
    <recommendedName>
        <fullName evidence="3">AAA+ ATPase domain-containing protein</fullName>
    </recommendedName>
</protein>
<dbReference type="Gene3D" id="3.40.50.300">
    <property type="entry name" value="P-loop containing nucleotide triphosphate hydrolases"/>
    <property type="match status" value="1"/>
</dbReference>
<dbReference type="InterPro" id="IPR027417">
    <property type="entry name" value="P-loop_NTPase"/>
</dbReference>
<dbReference type="STRING" id="62101.AB835_04760"/>
<gene>
    <name evidence="1" type="ORF">AB835_04760</name>
</gene>
<dbReference type="EMBL" id="MDLC01000012">
    <property type="protein sequence ID" value="ODS24194.1"/>
    <property type="molecule type" value="Genomic_DNA"/>
</dbReference>
<proteinExistence type="predicted"/>
<dbReference type="Proteomes" id="UP000242502">
    <property type="component" value="Unassembled WGS sequence"/>
</dbReference>
<dbReference type="Pfam" id="PF13481">
    <property type="entry name" value="AAA_25"/>
    <property type="match status" value="1"/>
</dbReference>
<dbReference type="AlphaFoldDB" id="A0A1D2QRM7"/>
<name>A0A1D2QRM7_9GAMM</name>